<dbReference type="SUPFAM" id="SSF53756">
    <property type="entry name" value="UDP-Glycosyltransferase/glycogen phosphorylase"/>
    <property type="match status" value="1"/>
</dbReference>
<dbReference type="Pfam" id="PF13439">
    <property type="entry name" value="Glyco_transf_4"/>
    <property type="match status" value="1"/>
</dbReference>
<dbReference type="CDD" id="cd03809">
    <property type="entry name" value="GT4_MtfB-like"/>
    <property type="match status" value="1"/>
</dbReference>
<evidence type="ECO:0000313" key="5">
    <source>
        <dbReference type="EMBL" id="TMQ66520.1"/>
    </source>
</evidence>
<name>A0A538TSB9_UNCEI</name>
<dbReference type="Proteomes" id="UP000317366">
    <property type="component" value="Unassembled WGS sequence"/>
</dbReference>
<keyword evidence="1 5" id="KW-0808">Transferase</keyword>
<accession>A0A538TSB9</accession>
<dbReference type="PANTHER" id="PTHR46401">
    <property type="entry name" value="GLYCOSYLTRANSFERASE WBBK-RELATED"/>
    <property type="match status" value="1"/>
</dbReference>
<dbReference type="InterPro" id="IPR028098">
    <property type="entry name" value="Glyco_trans_4-like_N"/>
</dbReference>
<organism evidence="5 6">
    <name type="scientific">Eiseniibacteriota bacterium</name>
    <dbReference type="NCBI Taxonomy" id="2212470"/>
    <lineage>
        <taxon>Bacteria</taxon>
        <taxon>Candidatus Eiseniibacteriota</taxon>
    </lineage>
</organism>
<dbReference type="GO" id="GO:0016757">
    <property type="term" value="F:glycosyltransferase activity"/>
    <property type="evidence" value="ECO:0007669"/>
    <property type="project" value="TreeGrafter"/>
</dbReference>
<dbReference type="GO" id="GO:0009103">
    <property type="term" value="P:lipopolysaccharide biosynthetic process"/>
    <property type="evidence" value="ECO:0007669"/>
    <property type="project" value="TreeGrafter"/>
</dbReference>
<dbReference type="EMBL" id="VBOX01000007">
    <property type="protein sequence ID" value="TMQ66520.1"/>
    <property type="molecule type" value="Genomic_DNA"/>
</dbReference>
<evidence type="ECO:0000256" key="2">
    <source>
        <dbReference type="SAM" id="MobiDB-lite"/>
    </source>
</evidence>
<dbReference type="PANTHER" id="PTHR46401:SF2">
    <property type="entry name" value="GLYCOSYLTRANSFERASE WBBK-RELATED"/>
    <property type="match status" value="1"/>
</dbReference>
<dbReference type="Proteomes" id="UP000319829">
    <property type="component" value="Unassembled WGS sequence"/>
</dbReference>
<dbReference type="AlphaFoldDB" id="A0A538TSB9"/>
<evidence type="ECO:0000259" key="3">
    <source>
        <dbReference type="Pfam" id="PF13439"/>
    </source>
</evidence>
<evidence type="ECO:0000313" key="6">
    <source>
        <dbReference type="Proteomes" id="UP000317366"/>
    </source>
</evidence>
<evidence type="ECO:0000256" key="1">
    <source>
        <dbReference type="ARBA" id="ARBA00022679"/>
    </source>
</evidence>
<feature type="domain" description="Glycosyltransferase subfamily 4-like N-terminal" evidence="3">
    <location>
        <begin position="57"/>
        <end position="214"/>
    </location>
</feature>
<gene>
    <name evidence="4" type="ORF">E6K74_00680</name>
    <name evidence="5" type="ORF">E6K77_00900</name>
</gene>
<comment type="caution">
    <text evidence="5">The sequence shown here is derived from an EMBL/GenBank/DDBJ whole genome shotgun (WGS) entry which is preliminary data.</text>
</comment>
<feature type="region of interest" description="Disordered" evidence="2">
    <location>
        <begin position="1"/>
        <end position="33"/>
    </location>
</feature>
<proteinExistence type="predicted"/>
<dbReference type="Pfam" id="PF13692">
    <property type="entry name" value="Glyco_trans_1_4"/>
    <property type="match status" value="1"/>
</dbReference>
<evidence type="ECO:0000313" key="7">
    <source>
        <dbReference type="Proteomes" id="UP000319829"/>
    </source>
</evidence>
<reference evidence="6 7" key="1">
    <citation type="journal article" date="2019" name="Nat. Microbiol.">
        <title>Mediterranean grassland soil C-N compound turnover is dependent on rainfall and depth, and is mediated by genomically divergent microorganisms.</title>
        <authorList>
            <person name="Diamond S."/>
            <person name="Andeer P.F."/>
            <person name="Li Z."/>
            <person name="Crits-Christoph A."/>
            <person name="Burstein D."/>
            <person name="Anantharaman K."/>
            <person name="Lane K.R."/>
            <person name="Thomas B.C."/>
            <person name="Pan C."/>
            <person name="Northen T.R."/>
            <person name="Banfield J.F."/>
        </authorList>
    </citation>
    <scope>NUCLEOTIDE SEQUENCE [LARGE SCALE GENOMIC DNA]</scope>
    <source>
        <strain evidence="4">WS_4</strain>
        <strain evidence="5">WS_7</strain>
    </source>
</reference>
<dbReference type="EMBL" id="VBOU01000003">
    <property type="protein sequence ID" value="TMQ56224.1"/>
    <property type="molecule type" value="Genomic_DNA"/>
</dbReference>
<dbReference type="Gene3D" id="3.40.50.2000">
    <property type="entry name" value="Glycogen Phosphorylase B"/>
    <property type="match status" value="2"/>
</dbReference>
<sequence length="413" mass="45833">MEVAGSRPPRRVRVPDHEEAQAQPHGFGLREHPLASARGMTRPILYTGDIFRLQARGGITRYFGELIPRLRRPTRIVAGLHQSPAIQAGRLTAEASVYLRAFRLSPRPRAVVNGWVDAVHFRGDSGEIVHPTYYRDPAGIPTSLPMVLTVYDMAHELFPSLFQRRWWSSEDPARWKRAICRRADRIVCISESTRRDLVEILDVDERKTRVIHCGRTDWSPIPAEEVPGLASPFFLWVGERHTYKNFAATLLAWSTSSAAASTSILCVGGGPLRPDERELARRLKAAGALRQETLRDTQLKWAYERAAGLLYTSRCEGFGLPLLEAMSLGCPVVASKASSIPEVAGDAAIYVDPTEPESIRAGIERCLSLGRDGALRALLKARAALFSWDACAEAHEALYRELDGPAPGGEERR</sequence>
<protein>
    <submittedName>
        <fullName evidence="5">Glycosyltransferase family 4 protein</fullName>
    </submittedName>
</protein>
<evidence type="ECO:0000313" key="4">
    <source>
        <dbReference type="EMBL" id="TMQ56224.1"/>
    </source>
</evidence>